<evidence type="ECO:0000313" key="1">
    <source>
        <dbReference type="EMBL" id="KAA6324292.1"/>
    </source>
</evidence>
<gene>
    <name evidence="1" type="ORF">EZS28_054208</name>
</gene>
<comment type="caution">
    <text evidence="1">The sequence shown here is derived from an EMBL/GenBank/DDBJ whole genome shotgun (WGS) entry which is preliminary data.</text>
</comment>
<accession>A0A5J4QRV5</accession>
<feature type="non-terminal residue" evidence="1">
    <location>
        <position position="1"/>
    </location>
</feature>
<name>A0A5J4QRV5_9EUKA</name>
<dbReference type="EMBL" id="SNRW01044411">
    <property type="protein sequence ID" value="KAA6324292.1"/>
    <property type="molecule type" value="Genomic_DNA"/>
</dbReference>
<evidence type="ECO:0000313" key="2">
    <source>
        <dbReference type="Proteomes" id="UP000324800"/>
    </source>
</evidence>
<dbReference type="Proteomes" id="UP000324800">
    <property type="component" value="Unassembled WGS sequence"/>
</dbReference>
<organism evidence="1 2">
    <name type="scientific">Streblomastix strix</name>
    <dbReference type="NCBI Taxonomy" id="222440"/>
    <lineage>
        <taxon>Eukaryota</taxon>
        <taxon>Metamonada</taxon>
        <taxon>Preaxostyla</taxon>
        <taxon>Oxymonadida</taxon>
        <taxon>Streblomastigidae</taxon>
        <taxon>Streblomastix</taxon>
    </lineage>
</organism>
<proteinExistence type="predicted"/>
<dbReference type="AlphaFoldDB" id="A0A5J4QRV5"/>
<reference evidence="1 2" key="1">
    <citation type="submission" date="2019-03" db="EMBL/GenBank/DDBJ databases">
        <title>Single cell metagenomics reveals metabolic interactions within the superorganism composed of flagellate Streblomastix strix and complex community of Bacteroidetes bacteria on its surface.</title>
        <authorList>
            <person name="Treitli S.C."/>
            <person name="Kolisko M."/>
            <person name="Husnik F."/>
            <person name="Keeling P."/>
            <person name="Hampl V."/>
        </authorList>
    </citation>
    <scope>NUCLEOTIDE SEQUENCE [LARGE SCALE GENOMIC DNA]</scope>
    <source>
        <strain evidence="1">ST1C</strain>
    </source>
</reference>
<sequence>DVIKCGFDVQRCQEIVLLNCELNVLRGYHFEMIRRVLECRMLESRVLCDVDQLKLQPFDQSPLGGVSCIDECFLGAMLVLIVAKVSVYFPRPSRQALFPSEPASLPRLRPMLLEISLIYLLFPLKFLEFSCSGVCRVSTPSSPSVTRLRGPASPPTPCKKGGGVVAFRNLPRSFKTRASRAA</sequence>
<protein>
    <submittedName>
        <fullName evidence="1">Uncharacterized protein</fullName>
    </submittedName>
</protein>